<comment type="caution">
    <text evidence="9">The sequence shown here is derived from an EMBL/GenBank/DDBJ whole genome shotgun (WGS) entry which is preliminary data.</text>
</comment>
<keyword evidence="5 9" id="KW-0418">Kinase</keyword>
<dbReference type="SUPFAM" id="SSF55785">
    <property type="entry name" value="PYP-like sensor domain (PAS domain)"/>
    <property type="match status" value="1"/>
</dbReference>
<dbReference type="InterPro" id="IPR050980">
    <property type="entry name" value="2C_sensor_his_kinase"/>
</dbReference>
<protein>
    <recommendedName>
        <fullName evidence="2">histidine kinase</fullName>
        <ecNumber evidence="2">2.7.13.3</ecNumber>
    </recommendedName>
</protein>
<evidence type="ECO:0000256" key="7">
    <source>
        <dbReference type="SAM" id="Phobius"/>
    </source>
</evidence>
<dbReference type="EMBL" id="AOIU01000047">
    <property type="protein sequence ID" value="ELZ20258.1"/>
    <property type="molecule type" value="Genomic_DNA"/>
</dbReference>
<feature type="domain" description="Histidine kinase" evidence="8">
    <location>
        <begin position="356"/>
        <end position="563"/>
    </location>
</feature>
<evidence type="ECO:0000259" key="8">
    <source>
        <dbReference type="PROSITE" id="PS50109"/>
    </source>
</evidence>
<dbReference type="PROSITE" id="PS50109">
    <property type="entry name" value="HIS_KIN"/>
    <property type="match status" value="1"/>
</dbReference>
<keyword evidence="4" id="KW-0547">Nucleotide-binding</keyword>
<dbReference type="Gene3D" id="3.30.565.10">
    <property type="entry name" value="Histidine kinase-like ATPase, C-terminal domain"/>
    <property type="match status" value="1"/>
</dbReference>
<dbReference type="GO" id="GO:0005524">
    <property type="term" value="F:ATP binding"/>
    <property type="evidence" value="ECO:0007669"/>
    <property type="project" value="UniProtKB-KW"/>
</dbReference>
<dbReference type="Pfam" id="PF02518">
    <property type="entry name" value="HATPase_c"/>
    <property type="match status" value="1"/>
</dbReference>
<proteinExistence type="predicted"/>
<dbReference type="Proteomes" id="UP000011626">
    <property type="component" value="Unassembled WGS sequence"/>
</dbReference>
<dbReference type="STRING" id="797114.C475_20832"/>
<feature type="transmembrane region" description="Helical" evidence="7">
    <location>
        <begin position="40"/>
        <end position="59"/>
    </location>
</feature>
<feature type="transmembrane region" description="Helical" evidence="7">
    <location>
        <begin position="65"/>
        <end position="87"/>
    </location>
</feature>
<dbReference type="InterPro" id="IPR005467">
    <property type="entry name" value="His_kinase_dom"/>
</dbReference>
<feature type="transmembrane region" description="Helical" evidence="7">
    <location>
        <begin position="6"/>
        <end position="28"/>
    </location>
</feature>
<keyword evidence="10" id="KW-1185">Reference proteome</keyword>
<sequence>MVGVIAAGALRVTMAAAGAVLLAVAASVYRTDGTRALRPFAALVGVVGTLAVADSLAAGDPTGLSVVWLVAYLAIPAAFGWFVVEYYGLPHLASRPRRVAFATPVALGVAGGTVIILAPSAAGAMSGGGLTATPRFPAVLALAGAFEQVGLYFASAVMLAGIALLAVTVARYDHLDRRLAVALSFVPAWPWVGHFLAPGMNGTVPAETLVGFTTVGYVLSAGAAAFAVTRGGLDDAAPAAGTLGPQTVLSELDESVLVVDRRARVVRVNETGAETFGVDGPDPVGARLGAVVGVDRATLTEPGTVALDVGGRTRQFEATVSSVTDRYGRSPGEVVVLRDVTGDRVRAQRLSVLNRVVRHNLRNELSTIIGRASIIAERDGDHTDMAESILDTADDLADLGDRAHEVEGMMARSLDTDPSLAVGPVAQRVVDDHRTTDSAATLSVDVPTSLAVAADETLLSQVLDNLVENALEHNDAPTPVVTVGARAVPDERAVRISVADNGAGLPDHERAVIESGEESPLEHGSGLGLWAVNWGVTRLGGRLAFSDRDPVGTVVTVTLPAGTEAETAPTASAEAD</sequence>
<keyword evidence="6" id="KW-0067">ATP-binding</keyword>
<dbReference type="InterPro" id="IPR036890">
    <property type="entry name" value="HATPase_C_sf"/>
</dbReference>
<dbReference type="SUPFAM" id="SSF55874">
    <property type="entry name" value="ATPase domain of HSP90 chaperone/DNA topoisomerase II/histidine kinase"/>
    <property type="match status" value="1"/>
</dbReference>
<feature type="transmembrane region" description="Helical" evidence="7">
    <location>
        <begin position="138"/>
        <end position="167"/>
    </location>
</feature>
<evidence type="ECO:0000256" key="5">
    <source>
        <dbReference type="ARBA" id="ARBA00022777"/>
    </source>
</evidence>
<dbReference type="InterPro" id="IPR031621">
    <property type="entry name" value="HisKA_7TM"/>
</dbReference>
<dbReference type="PRINTS" id="PR00344">
    <property type="entry name" value="BCTRLSENSOR"/>
</dbReference>
<dbReference type="PANTHER" id="PTHR44936:SF10">
    <property type="entry name" value="SENSOR PROTEIN RSTB"/>
    <property type="match status" value="1"/>
</dbReference>
<reference evidence="9 10" key="1">
    <citation type="journal article" date="2014" name="PLoS Genet.">
        <title>Phylogenetically driven sequencing of extremely halophilic archaea reveals strategies for static and dynamic osmo-response.</title>
        <authorList>
            <person name="Becker E.A."/>
            <person name="Seitzer P.M."/>
            <person name="Tritt A."/>
            <person name="Larsen D."/>
            <person name="Krusor M."/>
            <person name="Yao A.I."/>
            <person name="Wu D."/>
            <person name="Madern D."/>
            <person name="Eisen J.A."/>
            <person name="Darling A.E."/>
            <person name="Facciotti M.T."/>
        </authorList>
    </citation>
    <scope>NUCLEOTIDE SEQUENCE [LARGE SCALE GENOMIC DNA]</scope>
    <source>
        <strain evidence="9 10">2-9-1</strain>
    </source>
</reference>
<dbReference type="SMART" id="SM00387">
    <property type="entry name" value="HATPase_c"/>
    <property type="match status" value="1"/>
</dbReference>
<evidence type="ECO:0000256" key="6">
    <source>
        <dbReference type="ARBA" id="ARBA00022840"/>
    </source>
</evidence>
<comment type="catalytic activity">
    <reaction evidence="1">
        <text>ATP + protein L-histidine = ADP + protein N-phospho-L-histidine.</text>
        <dbReference type="EC" id="2.7.13.3"/>
    </reaction>
</comment>
<name>M0CC89_9EURY</name>
<evidence type="ECO:0000256" key="3">
    <source>
        <dbReference type="ARBA" id="ARBA00022679"/>
    </source>
</evidence>
<keyword evidence="3" id="KW-0808">Transferase</keyword>
<dbReference type="Pfam" id="PF16927">
    <property type="entry name" value="HisKA_7TM"/>
    <property type="match status" value="1"/>
</dbReference>
<evidence type="ECO:0000313" key="9">
    <source>
        <dbReference type="EMBL" id="ELZ20258.1"/>
    </source>
</evidence>
<dbReference type="InterPro" id="IPR035965">
    <property type="entry name" value="PAS-like_dom_sf"/>
</dbReference>
<dbReference type="InterPro" id="IPR004358">
    <property type="entry name" value="Sig_transdc_His_kin-like_C"/>
</dbReference>
<keyword evidence="7" id="KW-0472">Membrane</keyword>
<dbReference type="InterPro" id="IPR003594">
    <property type="entry name" value="HATPase_dom"/>
</dbReference>
<evidence type="ECO:0000256" key="4">
    <source>
        <dbReference type="ARBA" id="ARBA00022741"/>
    </source>
</evidence>
<dbReference type="EC" id="2.7.13.3" evidence="2"/>
<dbReference type="AlphaFoldDB" id="M0CC89"/>
<dbReference type="PATRIC" id="fig|797114.5.peg.4198"/>
<accession>M0CC89</accession>
<dbReference type="PANTHER" id="PTHR44936">
    <property type="entry name" value="SENSOR PROTEIN CREC"/>
    <property type="match status" value="1"/>
</dbReference>
<dbReference type="OrthoDB" id="3369at2157"/>
<evidence type="ECO:0000313" key="10">
    <source>
        <dbReference type="Proteomes" id="UP000011626"/>
    </source>
</evidence>
<evidence type="ECO:0000256" key="1">
    <source>
        <dbReference type="ARBA" id="ARBA00000085"/>
    </source>
</evidence>
<feature type="transmembrane region" description="Helical" evidence="7">
    <location>
        <begin position="179"/>
        <end position="197"/>
    </location>
</feature>
<gene>
    <name evidence="9" type="ORF">C475_20832</name>
</gene>
<dbReference type="GO" id="GO:0004673">
    <property type="term" value="F:protein histidine kinase activity"/>
    <property type="evidence" value="ECO:0007669"/>
    <property type="project" value="UniProtKB-EC"/>
</dbReference>
<dbReference type="RefSeq" id="WP_006885829.1">
    <property type="nucleotide sequence ID" value="NZ_AOIU01000047.1"/>
</dbReference>
<dbReference type="eggNOG" id="arCOG02327">
    <property type="taxonomic scope" value="Archaea"/>
</dbReference>
<evidence type="ECO:0000256" key="2">
    <source>
        <dbReference type="ARBA" id="ARBA00012438"/>
    </source>
</evidence>
<keyword evidence="7" id="KW-0812">Transmembrane</keyword>
<keyword evidence="7" id="KW-1133">Transmembrane helix</keyword>
<dbReference type="Gene3D" id="3.30.450.20">
    <property type="entry name" value="PAS domain"/>
    <property type="match status" value="1"/>
</dbReference>
<organism evidence="9 10">
    <name type="scientific">Halosimplex carlsbadense 2-9-1</name>
    <dbReference type="NCBI Taxonomy" id="797114"/>
    <lineage>
        <taxon>Archaea</taxon>
        <taxon>Methanobacteriati</taxon>
        <taxon>Methanobacteriota</taxon>
        <taxon>Stenosarchaea group</taxon>
        <taxon>Halobacteria</taxon>
        <taxon>Halobacteriales</taxon>
        <taxon>Haloarculaceae</taxon>
        <taxon>Halosimplex</taxon>
    </lineage>
</organism>
<feature type="transmembrane region" description="Helical" evidence="7">
    <location>
        <begin position="99"/>
        <end position="118"/>
    </location>
</feature>